<accession>A0A7S0QGB5</accession>
<proteinExistence type="predicted"/>
<gene>
    <name evidence="1" type="ORF">CCUR1050_LOCUS9904</name>
</gene>
<dbReference type="EMBL" id="HBEZ01017946">
    <property type="protein sequence ID" value="CAD8632224.1"/>
    <property type="molecule type" value="Transcribed_RNA"/>
</dbReference>
<sequence length="417" mass="45328">MSLTGVLGANLPASVPIKTEYVIGGWIPGDSKLFLKKWRPVLETYLTDSVGPLYDPPISFKLVDVDYSEDSTSQNRIKAGQVDFVYNTPGVLGCIEASYGFTPIATQRQLVGGKESGAIGSLVYSKKDGVIKQLKDVHGRRVAVGQISTVGAYQLGFQLLLDYDINIYAHAEQVIFYQGDFARQMNAVLSGEADIGFLLTGWIEANFPQNIPLLEILEAKQIEYQSERYPFLTSTELVPSFGLSTAPQTPWTLQQNVLSALSALNATHPAAQSAGISTFTLAASHELARKISQSVGFIIKDESGTGSHCLSPFQAVHGIITCPHGYMKQTDEEIDSGCARKGLPCPTGLVCVCRPCVPAPPVNVFPWQVVLGLCAAIFTAGLLLRLGWGGEWVDDEDLEVSYEPSRRPPSRKRSWKA</sequence>
<dbReference type="Gene3D" id="3.40.190.10">
    <property type="entry name" value="Periplasmic binding protein-like II"/>
    <property type="match status" value="1"/>
</dbReference>
<reference evidence="1" key="1">
    <citation type="submission" date="2021-01" db="EMBL/GenBank/DDBJ databases">
        <authorList>
            <person name="Corre E."/>
            <person name="Pelletier E."/>
            <person name="Niang G."/>
            <person name="Scheremetjew M."/>
            <person name="Finn R."/>
            <person name="Kale V."/>
            <person name="Holt S."/>
            <person name="Cochrane G."/>
            <person name="Meng A."/>
            <person name="Brown T."/>
            <person name="Cohen L."/>
        </authorList>
    </citation>
    <scope>NUCLEOTIDE SEQUENCE</scope>
    <source>
        <strain evidence="1">CCAP979/52</strain>
    </source>
</reference>
<evidence type="ECO:0000313" key="1">
    <source>
        <dbReference type="EMBL" id="CAD8632224.1"/>
    </source>
</evidence>
<protein>
    <submittedName>
        <fullName evidence="1">Uncharacterized protein</fullName>
    </submittedName>
</protein>
<organism evidence="1">
    <name type="scientific">Cryptomonas curvata</name>
    <dbReference type="NCBI Taxonomy" id="233186"/>
    <lineage>
        <taxon>Eukaryota</taxon>
        <taxon>Cryptophyceae</taxon>
        <taxon>Cryptomonadales</taxon>
        <taxon>Cryptomonadaceae</taxon>
        <taxon>Cryptomonas</taxon>
    </lineage>
</organism>
<name>A0A7S0QGB5_9CRYP</name>
<dbReference type="SUPFAM" id="SSF53850">
    <property type="entry name" value="Periplasmic binding protein-like II"/>
    <property type="match status" value="1"/>
</dbReference>
<dbReference type="AlphaFoldDB" id="A0A7S0QGB5"/>
<dbReference type="Pfam" id="PF12974">
    <property type="entry name" value="Phosphonate-bd"/>
    <property type="match status" value="1"/>
</dbReference>